<dbReference type="SUPFAM" id="SSF55205">
    <property type="entry name" value="EPT/RTPC-like"/>
    <property type="match status" value="1"/>
</dbReference>
<proteinExistence type="inferred from homology"/>
<comment type="caution">
    <text evidence="14">The sequence shown here is derived from an EMBL/GenBank/DDBJ whole genome shotgun (WGS) entry which is preliminary data.</text>
</comment>
<keyword evidence="5 12" id="KW-0808">Transferase</keyword>
<dbReference type="GO" id="GO:0005737">
    <property type="term" value="C:cytoplasm"/>
    <property type="evidence" value="ECO:0007669"/>
    <property type="project" value="UniProtKB-SubCell"/>
</dbReference>
<evidence type="ECO:0000256" key="12">
    <source>
        <dbReference type="HAMAP-Rule" id="MF_00111"/>
    </source>
</evidence>
<dbReference type="HAMAP" id="MF_00111">
    <property type="entry name" value="MurA"/>
    <property type="match status" value="1"/>
</dbReference>
<comment type="catalytic activity">
    <reaction evidence="11 12">
        <text>phosphoenolpyruvate + UDP-N-acetyl-alpha-D-glucosamine = UDP-N-acetyl-3-O-(1-carboxyvinyl)-alpha-D-glucosamine + phosphate</text>
        <dbReference type="Rhea" id="RHEA:18681"/>
        <dbReference type="ChEBI" id="CHEBI:43474"/>
        <dbReference type="ChEBI" id="CHEBI:57705"/>
        <dbReference type="ChEBI" id="CHEBI:58702"/>
        <dbReference type="ChEBI" id="CHEBI:68483"/>
        <dbReference type="EC" id="2.5.1.7"/>
    </reaction>
</comment>
<protein>
    <recommendedName>
        <fullName evidence="12">UDP-N-acetylglucosamine 1-carboxyvinyltransferase</fullName>
        <ecNumber evidence="12">2.5.1.7</ecNumber>
    </recommendedName>
    <alternativeName>
        <fullName evidence="12">Enoylpyruvate transferase</fullName>
    </alternativeName>
    <alternativeName>
        <fullName evidence="12">UDP-N-acetylglucosamine enolpyruvyl transferase</fullName>
        <shortName evidence="12">EPT</shortName>
    </alternativeName>
</protein>
<sequence length="417" mass="45092">MDKIVINGGERLKGEVRISGAKNSALPIMAATLLCEGVNVIKNVPRLKDVDTFIKLLKHIGAEISMDAEGNFLVDGKRINSCEAPYEHVKTMRASVLVLGPLVARYGRARVSLPGGCAIGARPINLHIKGLEALGAEIQLEHGYVIASAEKLKGGNIYFDIPTVTGTENLMMAAVLAEGITVIENAACEPEIPELAEVLRKMGARITGDGTGRIEIEGVESLSPFEHRIMPDRIETGTFMLAAGITCGNILIKDCVPAHCHSLILKLRETGIEVTEGDNWIRVVSPEKIKATDVKTSPYPGFPTDMQAQFMALMCLADGMSVVTETVFENRMMHVSELLRMGADITVDGNSAVVKGVKYLSGAQVMATDLRASASLILAGLAAQNETIVSRVYHIDRGYERIEEKFQKLGAKIKRVK</sequence>
<keyword evidence="3 12" id="KW-0963">Cytoplasm</keyword>
<feature type="modified residue" description="2-(S-cysteinyl)pyruvic acid O-phosphothioketal" evidence="12">
    <location>
        <position position="117"/>
    </location>
</feature>
<dbReference type="NCBIfam" id="TIGR01072">
    <property type="entry name" value="murA"/>
    <property type="match status" value="1"/>
</dbReference>
<dbReference type="GO" id="GO:0019277">
    <property type="term" value="P:UDP-N-acetylgalactosamine biosynthetic process"/>
    <property type="evidence" value="ECO:0007669"/>
    <property type="project" value="InterPro"/>
</dbReference>
<keyword evidence="12" id="KW-0670">Pyruvate</keyword>
<dbReference type="InterPro" id="IPR001986">
    <property type="entry name" value="Enolpyruvate_Tfrase_dom"/>
</dbReference>
<dbReference type="PANTHER" id="PTHR43783:SF1">
    <property type="entry name" value="UDP-N-ACETYLGLUCOSAMINE 1-CARBOXYVINYLTRANSFERASE"/>
    <property type="match status" value="1"/>
</dbReference>
<comment type="subcellular location">
    <subcellularLocation>
        <location evidence="1 12">Cytoplasm</location>
    </subcellularLocation>
</comment>
<reference evidence="14 15" key="1">
    <citation type="journal article" date="2016" name="Nat. Commun.">
        <title>Thousands of microbial genomes shed light on interconnected biogeochemical processes in an aquifer system.</title>
        <authorList>
            <person name="Anantharaman K."/>
            <person name="Brown C.T."/>
            <person name="Hug L.A."/>
            <person name="Sharon I."/>
            <person name="Castelle C.J."/>
            <person name="Probst A.J."/>
            <person name="Thomas B.C."/>
            <person name="Singh A."/>
            <person name="Wilkins M.J."/>
            <person name="Karaoz U."/>
            <person name="Brodie E.L."/>
            <person name="Williams K.H."/>
            <person name="Hubbard S.S."/>
            <person name="Banfield J.F."/>
        </authorList>
    </citation>
    <scope>NUCLEOTIDE SEQUENCE [LARGE SCALE GENOMIC DNA]</scope>
</reference>
<dbReference type="PANTHER" id="PTHR43783">
    <property type="entry name" value="UDP-N-ACETYLGLUCOSAMINE 1-CARBOXYVINYLTRANSFERASE"/>
    <property type="match status" value="1"/>
</dbReference>
<dbReference type="Pfam" id="PF00275">
    <property type="entry name" value="EPSP_synthase"/>
    <property type="match status" value="1"/>
</dbReference>
<comment type="similarity">
    <text evidence="10 12">Belongs to the EPSP synthase family. MurA subfamily.</text>
</comment>
<dbReference type="GO" id="GO:0009252">
    <property type="term" value="P:peptidoglycan biosynthetic process"/>
    <property type="evidence" value="ECO:0007669"/>
    <property type="project" value="UniProtKB-UniRule"/>
</dbReference>
<evidence type="ECO:0000256" key="10">
    <source>
        <dbReference type="ARBA" id="ARBA00038367"/>
    </source>
</evidence>
<feature type="domain" description="Enolpyruvate transferase" evidence="13">
    <location>
        <begin position="7"/>
        <end position="405"/>
    </location>
</feature>
<comment type="caution">
    <text evidence="12">Lacks conserved residue(s) required for the propagation of feature annotation.</text>
</comment>
<dbReference type="GO" id="GO:0071555">
    <property type="term" value="P:cell wall organization"/>
    <property type="evidence" value="ECO:0007669"/>
    <property type="project" value="UniProtKB-KW"/>
</dbReference>
<dbReference type="AlphaFoldDB" id="A0A1F7SFI7"/>
<dbReference type="GO" id="GO:0008360">
    <property type="term" value="P:regulation of cell shape"/>
    <property type="evidence" value="ECO:0007669"/>
    <property type="project" value="UniProtKB-KW"/>
</dbReference>
<comment type="pathway">
    <text evidence="2 12">Cell wall biogenesis; peptidoglycan biosynthesis.</text>
</comment>
<dbReference type="CDD" id="cd01555">
    <property type="entry name" value="UdpNAET"/>
    <property type="match status" value="1"/>
</dbReference>
<evidence type="ECO:0000256" key="5">
    <source>
        <dbReference type="ARBA" id="ARBA00022679"/>
    </source>
</evidence>
<dbReference type="Gene3D" id="3.65.10.10">
    <property type="entry name" value="Enolpyruvate transferase domain"/>
    <property type="match status" value="2"/>
</dbReference>
<evidence type="ECO:0000256" key="4">
    <source>
        <dbReference type="ARBA" id="ARBA00022618"/>
    </source>
</evidence>
<evidence type="ECO:0000256" key="8">
    <source>
        <dbReference type="ARBA" id="ARBA00023306"/>
    </source>
</evidence>
<evidence type="ECO:0000256" key="9">
    <source>
        <dbReference type="ARBA" id="ARBA00023316"/>
    </source>
</evidence>
<evidence type="ECO:0000256" key="2">
    <source>
        <dbReference type="ARBA" id="ARBA00004752"/>
    </source>
</evidence>
<dbReference type="EC" id="2.5.1.7" evidence="12"/>
<keyword evidence="6 12" id="KW-0133">Cell shape</keyword>
<evidence type="ECO:0000313" key="15">
    <source>
        <dbReference type="Proteomes" id="UP000178082"/>
    </source>
</evidence>
<evidence type="ECO:0000256" key="6">
    <source>
        <dbReference type="ARBA" id="ARBA00022960"/>
    </source>
</evidence>
<dbReference type="GO" id="GO:0008760">
    <property type="term" value="F:UDP-N-acetylglucosamine 1-carboxyvinyltransferase activity"/>
    <property type="evidence" value="ECO:0007669"/>
    <property type="project" value="UniProtKB-UniRule"/>
</dbReference>
<dbReference type="STRING" id="1817883.A3G31_11290"/>
<keyword evidence="9 12" id="KW-0961">Cell wall biogenesis/degradation</keyword>
<dbReference type="InterPro" id="IPR005750">
    <property type="entry name" value="UDP_GlcNAc_COvinyl_MurA"/>
</dbReference>
<evidence type="ECO:0000256" key="11">
    <source>
        <dbReference type="ARBA" id="ARBA00047527"/>
    </source>
</evidence>
<gene>
    <name evidence="12" type="primary">murA</name>
    <name evidence="14" type="ORF">A3G31_11290</name>
</gene>
<evidence type="ECO:0000256" key="3">
    <source>
        <dbReference type="ARBA" id="ARBA00022490"/>
    </source>
</evidence>
<keyword evidence="8 12" id="KW-0131">Cell cycle</keyword>
<dbReference type="EMBL" id="MGDI01000031">
    <property type="protein sequence ID" value="OGL52553.1"/>
    <property type="molecule type" value="Genomic_DNA"/>
</dbReference>
<dbReference type="InterPro" id="IPR050068">
    <property type="entry name" value="MurA_subfamily"/>
</dbReference>
<name>A0A1F7SFI7_9BACT</name>
<feature type="binding site" evidence="12">
    <location>
        <position position="327"/>
    </location>
    <ligand>
        <name>UDP-N-acetyl-alpha-D-glucosamine</name>
        <dbReference type="ChEBI" id="CHEBI:57705"/>
    </ligand>
</feature>
<keyword evidence="4 12" id="KW-0132">Cell division</keyword>
<dbReference type="FunFam" id="3.65.10.10:FF:000001">
    <property type="entry name" value="UDP-N-acetylglucosamine 1-carboxyvinyltransferase"/>
    <property type="match status" value="1"/>
</dbReference>
<dbReference type="InterPro" id="IPR013792">
    <property type="entry name" value="RNA3'P_cycl/enolpyr_Trfase_a/b"/>
</dbReference>
<feature type="binding site" evidence="12">
    <location>
        <position position="305"/>
    </location>
    <ligand>
        <name>UDP-N-acetyl-alpha-D-glucosamine</name>
        <dbReference type="ChEBI" id="CHEBI:57705"/>
    </ligand>
</feature>
<feature type="active site" description="Proton donor" evidence="12">
    <location>
        <position position="117"/>
    </location>
</feature>
<organism evidence="14 15">
    <name type="scientific">Candidatus Schekmanbacteria bacterium RIFCSPLOWO2_12_FULL_38_15</name>
    <dbReference type="NCBI Taxonomy" id="1817883"/>
    <lineage>
        <taxon>Bacteria</taxon>
        <taxon>Candidatus Schekmaniibacteriota</taxon>
    </lineage>
</organism>
<dbReference type="InterPro" id="IPR036968">
    <property type="entry name" value="Enolpyruvate_Tfrase_sf"/>
</dbReference>
<evidence type="ECO:0000256" key="7">
    <source>
        <dbReference type="ARBA" id="ARBA00022984"/>
    </source>
</evidence>
<evidence type="ECO:0000259" key="13">
    <source>
        <dbReference type="Pfam" id="PF00275"/>
    </source>
</evidence>
<feature type="binding site" evidence="12">
    <location>
        <position position="93"/>
    </location>
    <ligand>
        <name>UDP-N-acetyl-alpha-D-glucosamine</name>
        <dbReference type="ChEBI" id="CHEBI:57705"/>
    </ligand>
</feature>
<evidence type="ECO:0000313" key="14">
    <source>
        <dbReference type="EMBL" id="OGL52553.1"/>
    </source>
</evidence>
<comment type="function">
    <text evidence="12">Cell wall formation. Adds enolpyruvyl to UDP-N-acetylglucosamine.</text>
</comment>
<keyword evidence="7 12" id="KW-0573">Peptidoglycan synthesis</keyword>
<evidence type="ECO:0000256" key="1">
    <source>
        <dbReference type="ARBA" id="ARBA00004496"/>
    </source>
</evidence>
<dbReference type="GO" id="GO:0051301">
    <property type="term" value="P:cell division"/>
    <property type="evidence" value="ECO:0007669"/>
    <property type="project" value="UniProtKB-KW"/>
</dbReference>
<dbReference type="NCBIfam" id="NF006873">
    <property type="entry name" value="PRK09369.1"/>
    <property type="match status" value="1"/>
</dbReference>
<accession>A0A1F7SFI7</accession>
<dbReference type="UniPathway" id="UPA00219"/>
<feature type="binding site" evidence="12">
    <location>
        <begin position="22"/>
        <end position="23"/>
    </location>
    <ligand>
        <name>phosphoenolpyruvate</name>
        <dbReference type="ChEBI" id="CHEBI:58702"/>
    </ligand>
</feature>
<dbReference type="Proteomes" id="UP000178082">
    <property type="component" value="Unassembled WGS sequence"/>
</dbReference>